<evidence type="ECO:0000256" key="6">
    <source>
        <dbReference type="SAM" id="MobiDB-lite"/>
    </source>
</evidence>
<dbReference type="PANTHER" id="PTHR46481:SF10">
    <property type="entry name" value="ZINC FINGER BED DOMAIN-CONTAINING PROTEIN 39"/>
    <property type="match status" value="1"/>
</dbReference>
<comment type="caution">
    <text evidence="8">The sequence shown here is derived from an EMBL/GenBank/DDBJ whole genome shotgun (WGS) entry which is preliminary data.</text>
</comment>
<dbReference type="GO" id="GO:0008270">
    <property type="term" value="F:zinc ion binding"/>
    <property type="evidence" value="ECO:0007669"/>
    <property type="project" value="UniProtKB-KW"/>
</dbReference>
<dbReference type="GO" id="GO:0005634">
    <property type="term" value="C:nucleus"/>
    <property type="evidence" value="ECO:0007669"/>
    <property type="project" value="UniProtKB-SubCell"/>
</dbReference>
<dbReference type="GO" id="GO:0046983">
    <property type="term" value="F:protein dimerization activity"/>
    <property type="evidence" value="ECO:0007669"/>
    <property type="project" value="InterPro"/>
</dbReference>
<organism evidence="8 9">
    <name type="scientific">Ephemerocybe angulata</name>
    <dbReference type="NCBI Taxonomy" id="980116"/>
    <lineage>
        <taxon>Eukaryota</taxon>
        <taxon>Fungi</taxon>
        <taxon>Dikarya</taxon>
        <taxon>Basidiomycota</taxon>
        <taxon>Agaricomycotina</taxon>
        <taxon>Agaricomycetes</taxon>
        <taxon>Agaricomycetidae</taxon>
        <taxon>Agaricales</taxon>
        <taxon>Agaricineae</taxon>
        <taxon>Psathyrellaceae</taxon>
        <taxon>Ephemerocybe</taxon>
    </lineage>
</organism>
<gene>
    <name evidence="8" type="ORF">D9611_000913</name>
</gene>
<dbReference type="AlphaFoldDB" id="A0A8H5BM76"/>
<keyword evidence="4" id="KW-0862">Zinc</keyword>
<evidence type="ECO:0000256" key="4">
    <source>
        <dbReference type="ARBA" id="ARBA00022833"/>
    </source>
</evidence>
<dbReference type="PANTHER" id="PTHR46481">
    <property type="entry name" value="ZINC FINGER BED DOMAIN-CONTAINING PROTEIN 4"/>
    <property type="match status" value="1"/>
</dbReference>
<keyword evidence="9" id="KW-1185">Reference proteome</keyword>
<feature type="region of interest" description="Disordered" evidence="6">
    <location>
        <begin position="1"/>
        <end position="79"/>
    </location>
</feature>
<evidence type="ECO:0000256" key="3">
    <source>
        <dbReference type="ARBA" id="ARBA00022771"/>
    </source>
</evidence>
<dbReference type="Proteomes" id="UP000541558">
    <property type="component" value="Unassembled WGS sequence"/>
</dbReference>
<evidence type="ECO:0000256" key="2">
    <source>
        <dbReference type="ARBA" id="ARBA00022723"/>
    </source>
</evidence>
<sequence length="821" mass="91473">MAPKKRGGRTSASRSPAPSPIEQATPFTQARGTAVFGQRPSPAVSSSPHTPDGSDNEDSIVRRAPVAFSPVKARQRKKTENLRNLSDADAWKFSDDEIIDAAFSGLKSTAYQHYNISLDRASDGTVLTFVFTCKVDPTHHSPHYRPRMKTSSGTGNLVAGINACNQRRGISTSSSTSGSHVPYTQANHRALLAMRCATNMRPFNFVQDPMYRAEVDMLRPGTSIPDPTTVSRDVKLLYEKMSIHVGKYFKELGAPIHLVVDGWTAPITASFLGVVVVWCEKGVSHRIILEFIRLKQRHTGQYLAEEIAGCLKRYGISHLLFSLTMDNTSNCNKTAEILPSLIPSFLGEAARVRCFNHILHLTAEMFMSFFFKKRKSKKKLTQKGKDDVLEDVDADEDEDAEEDAVNLEEIEVDDAELADDDGQTLYRKAAVYSVREQAVKEMEERGVFLAPGEVAEALAVSGLARRVHDSGELSERFDKLVDSDPLLDGAKRTLDRRVPTRWNSDKDCLGAHQYFRRQVEQLTGLSETKLRPYRLTESQWKIADDLVEALAIFDEPSRLFSAADVPLIVDVIPAFDDLRLSLEGIRDDDDNENDISPVMRVAAQAAIFMIDKYETLSWDCPIYYIAIVMCPDRKLQWFRNREYDRSTLKYIKDLVVDYFMKYYHVPGDSSTASGSSQPKKSRFIRKVDDPVGSSAASYAQDHIQTYLKDPPVATSTITDAGGYLKYWESARVSRPCLARMGSTFCSTPASSVEAERAFSIGRRHVNFMQHNTTPNTFKSKMGLGSWSKAPFFPPISKLGAIIAAHSSGEVIDGLSSDSDSN</sequence>
<feature type="domain" description="HAT C-terminal dimerisation" evidence="7">
    <location>
        <begin position="704"/>
        <end position="767"/>
    </location>
</feature>
<dbReference type="OrthoDB" id="3251057at2759"/>
<evidence type="ECO:0000259" key="7">
    <source>
        <dbReference type="Pfam" id="PF05699"/>
    </source>
</evidence>
<comment type="subcellular location">
    <subcellularLocation>
        <location evidence="1">Nucleus</location>
    </subcellularLocation>
</comment>
<dbReference type="InterPro" id="IPR008906">
    <property type="entry name" value="HATC_C_dom"/>
</dbReference>
<evidence type="ECO:0000256" key="5">
    <source>
        <dbReference type="ARBA" id="ARBA00023242"/>
    </source>
</evidence>
<dbReference type="EMBL" id="JAACJK010000163">
    <property type="protein sequence ID" value="KAF5325785.1"/>
    <property type="molecule type" value="Genomic_DNA"/>
</dbReference>
<evidence type="ECO:0000256" key="1">
    <source>
        <dbReference type="ARBA" id="ARBA00004123"/>
    </source>
</evidence>
<accession>A0A8H5BM76</accession>
<evidence type="ECO:0000313" key="9">
    <source>
        <dbReference type="Proteomes" id="UP000541558"/>
    </source>
</evidence>
<protein>
    <recommendedName>
        <fullName evidence="7">HAT C-terminal dimerisation domain-containing protein</fullName>
    </recommendedName>
</protein>
<proteinExistence type="predicted"/>
<name>A0A8H5BM76_9AGAR</name>
<reference evidence="8 9" key="1">
    <citation type="journal article" date="2020" name="ISME J.">
        <title>Uncovering the hidden diversity of litter-decomposition mechanisms in mushroom-forming fungi.</title>
        <authorList>
            <person name="Floudas D."/>
            <person name="Bentzer J."/>
            <person name="Ahren D."/>
            <person name="Johansson T."/>
            <person name="Persson P."/>
            <person name="Tunlid A."/>
        </authorList>
    </citation>
    <scope>NUCLEOTIDE SEQUENCE [LARGE SCALE GENOMIC DNA]</scope>
    <source>
        <strain evidence="8 9">CBS 175.51</strain>
    </source>
</reference>
<dbReference type="InterPro" id="IPR052035">
    <property type="entry name" value="ZnF_BED_domain_contain"/>
</dbReference>
<evidence type="ECO:0000313" key="8">
    <source>
        <dbReference type="EMBL" id="KAF5325785.1"/>
    </source>
</evidence>
<dbReference type="SUPFAM" id="SSF53098">
    <property type="entry name" value="Ribonuclease H-like"/>
    <property type="match status" value="1"/>
</dbReference>
<dbReference type="Pfam" id="PF05699">
    <property type="entry name" value="Dimer_Tnp_hAT"/>
    <property type="match status" value="1"/>
</dbReference>
<dbReference type="InterPro" id="IPR012337">
    <property type="entry name" value="RNaseH-like_sf"/>
</dbReference>
<keyword evidence="3" id="KW-0863">Zinc-finger</keyword>
<keyword evidence="5" id="KW-0539">Nucleus</keyword>
<keyword evidence="2" id="KW-0479">Metal-binding</keyword>